<organism evidence="12">
    <name type="scientific">Gastrophysa viridula</name>
    <name type="common">Green dock beetle</name>
    <name type="synonym">Chrysomela viridula</name>
    <dbReference type="NCBI Taxonomy" id="154015"/>
    <lineage>
        <taxon>Eukaryota</taxon>
        <taxon>Metazoa</taxon>
        <taxon>Ecdysozoa</taxon>
        <taxon>Arthropoda</taxon>
        <taxon>Hexapoda</taxon>
        <taxon>Insecta</taxon>
        <taxon>Pterygota</taxon>
        <taxon>Neoptera</taxon>
        <taxon>Endopterygota</taxon>
        <taxon>Coleoptera</taxon>
        <taxon>Polyphaga</taxon>
        <taxon>Cucujiformia</taxon>
        <taxon>Chrysomeloidea</taxon>
        <taxon>Chrysomelidae</taxon>
        <taxon>Chrysomelinae</taxon>
        <taxon>Chrysomelini</taxon>
        <taxon>Gastrophysa</taxon>
    </lineage>
</organism>
<sequence>MQVIVFASILLATFVGTSCDEVSPDIVPVEGGLSGDGHTTRYWDCCKPSCAWKENIKTPTMVPVDTCAKDGETVVSPSIQSGCAGGTSYMCSNQQATVINSTLAYGFAAGSFTGGVDYNYCCACMLLSFQGQLAGKQLLVQITNTGGDLGSNQFDLALPGGGVGIFTQGCHDQWNAPWSGWGDQYGGVSSAEQCGELPESLQPGCRFRFEFLENADNPAVKFQQVKCPAELVAISKCDL</sequence>
<feature type="chain" id="PRO_5018573833" description="Cellulase" evidence="10">
    <location>
        <begin position="20"/>
        <end position="239"/>
    </location>
</feature>
<dbReference type="InterPro" id="IPR052288">
    <property type="entry name" value="GH45_Enzymes"/>
</dbReference>
<evidence type="ECO:0000256" key="8">
    <source>
        <dbReference type="ARBA" id="ARBA00023326"/>
    </source>
</evidence>
<evidence type="ECO:0000313" key="12">
    <source>
        <dbReference type="EMBL" id="AZH23718.1"/>
    </source>
</evidence>
<feature type="active site" description="Nucleophile" evidence="9">
    <location>
        <position position="44"/>
    </location>
</feature>
<evidence type="ECO:0000256" key="6">
    <source>
        <dbReference type="ARBA" id="ARBA00023277"/>
    </source>
</evidence>
<comment type="catalytic activity">
    <reaction evidence="1 9">
        <text>Endohydrolysis of (1-&gt;4)-beta-D-glucosidic linkages in cellulose, lichenin and cereal beta-D-glucans.</text>
        <dbReference type="EC" id="3.2.1.4"/>
    </reaction>
</comment>
<evidence type="ECO:0000256" key="9">
    <source>
        <dbReference type="PROSITE-ProRule" id="PRU10069"/>
    </source>
</evidence>
<keyword evidence="7" id="KW-0326">Glycosidase</keyword>
<keyword evidence="6" id="KW-0119">Carbohydrate metabolism</keyword>
<dbReference type="Pfam" id="PF02015">
    <property type="entry name" value="Glyco_hydro_45"/>
    <property type="match status" value="1"/>
</dbReference>
<evidence type="ECO:0000256" key="10">
    <source>
        <dbReference type="SAM" id="SignalP"/>
    </source>
</evidence>
<dbReference type="InterPro" id="IPR000334">
    <property type="entry name" value="Glyco_hydro_45"/>
</dbReference>
<protein>
    <recommendedName>
        <fullName evidence="3 9">Cellulase</fullName>
        <ecNumber evidence="3 9">3.2.1.4</ecNumber>
    </recommendedName>
</protein>
<dbReference type="InterPro" id="IPR036908">
    <property type="entry name" value="RlpA-like_sf"/>
</dbReference>
<dbReference type="EMBL" id="MG875330">
    <property type="protein sequence ID" value="AZH23718.1"/>
    <property type="molecule type" value="mRNA"/>
</dbReference>
<dbReference type="PANTHER" id="PTHR39730">
    <property type="entry name" value="ENDOGLUCANASE 1"/>
    <property type="match status" value="1"/>
</dbReference>
<dbReference type="SUPFAM" id="SSF50685">
    <property type="entry name" value="Barwin-like endoglucanases"/>
    <property type="match status" value="1"/>
</dbReference>
<reference evidence="12" key="1">
    <citation type="journal article" date="2018" name="Insect Mol. Biol.">
        <title>Cellulose degradation in Gastrophysa viridula (Coleoptera: Chrysomelidae): functional characterization of two CAZymes belonging to glycoside hydrolase family 45 reveals a novel enzymatic activity.</title>
        <authorList>
            <person name="Busch A."/>
            <person name="Kunert G."/>
            <person name="Wielsch N."/>
            <person name="Pauchet Y."/>
        </authorList>
    </citation>
    <scope>NUCLEOTIDE SEQUENCE</scope>
    <source>
        <tissue evidence="12">Midgut</tissue>
    </source>
</reference>
<evidence type="ECO:0000259" key="11">
    <source>
        <dbReference type="PROSITE" id="PS01140"/>
    </source>
</evidence>
<evidence type="ECO:0000256" key="5">
    <source>
        <dbReference type="ARBA" id="ARBA00023001"/>
    </source>
</evidence>
<keyword evidence="5" id="KW-0136">Cellulose degradation</keyword>
<gene>
    <name evidence="12" type="primary">gh45-2</name>
</gene>
<dbReference type="GO" id="GO:0030245">
    <property type="term" value="P:cellulose catabolic process"/>
    <property type="evidence" value="ECO:0007669"/>
    <property type="project" value="UniProtKB-KW"/>
</dbReference>
<keyword evidence="8" id="KW-0624">Polysaccharide degradation</keyword>
<feature type="domain" description="Glycosyl hydrolases family 45 active site" evidence="11">
    <location>
        <begin position="39"/>
        <end position="50"/>
    </location>
</feature>
<evidence type="ECO:0000256" key="7">
    <source>
        <dbReference type="ARBA" id="ARBA00023295"/>
    </source>
</evidence>
<dbReference type="PANTHER" id="PTHR39730:SF1">
    <property type="entry name" value="ENDOGLUCANASE 1"/>
    <property type="match status" value="1"/>
</dbReference>
<evidence type="ECO:0000256" key="4">
    <source>
        <dbReference type="ARBA" id="ARBA00022801"/>
    </source>
</evidence>
<accession>A0A3Q8M7I7</accession>
<dbReference type="AlphaFoldDB" id="A0A3Q8M7I7"/>
<evidence type="ECO:0000256" key="3">
    <source>
        <dbReference type="ARBA" id="ARBA00012601"/>
    </source>
</evidence>
<comment type="similarity">
    <text evidence="2">Belongs to the glycosyl hydrolase 45 (cellulase K) family.</text>
</comment>
<evidence type="ECO:0000256" key="1">
    <source>
        <dbReference type="ARBA" id="ARBA00000966"/>
    </source>
</evidence>
<keyword evidence="4" id="KW-0378">Hydrolase</keyword>
<evidence type="ECO:0000256" key="2">
    <source>
        <dbReference type="ARBA" id="ARBA00007793"/>
    </source>
</evidence>
<feature type="signal peptide" evidence="10">
    <location>
        <begin position="1"/>
        <end position="19"/>
    </location>
</feature>
<dbReference type="PROSITE" id="PS01140">
    <property type="entry name" value="GLYCOSYL_HYDROL_F45"/>
    <property type="match status" value="1"/>
</dbReference>
<dbReference type="Gene3D" id="2.40.40.10">
    <property type="entry name" value="RlpA-like domain"/>
    <property type="match status" value="1"/>
</dbReference>
<proteinExistence type="evidence at transcript level"/>
<name>A0A3Q8M7I7_GASVI</name>
<dbReference type="GO" id="GO:0008810">
    <property type="term" value="F:cellulase activity"/>
    <property type="evidence" value="ECO:0007669"/>
    <property type="project" value="UniProtKB-EC"/>
</dbReference>
<dbReference type="EC" id="3.2.1.4" evidence="3 9"/>
<keyword evidence="10" id="KW-0732">Signal</keyword>